<feature type="compositionally biased region" description="Low complexity" evidence="7">
    <location>
        <begin position="191"/>
        <end position="206"/>
    </location>
</feature>
<feature type="compositionally biased region" description="Basic and acidic residues" evidence="7">
    <location>
        <begin position="8"/>
        <end position="17"/>
    </location>
</feature>
<evidence type="ECO:0000256" key="6">
    <source>
        <dbReference type="ARBA" id="ARBA00035183"/>
    </source>
</evidence>
<keyword evidence="3" id="KW-0689">Ribosomal protein</keyword>
<evidence type="ECO:0000256" key="4">
    <source>
        <dbReference type="ARBA" id="ARBA00023128"/>
    </source>
</evidence>
<dbReference type="HOGENOM" id="CLU_362448_0_0_1"/>
<dbReference type="GeneID" id="9521891"/>
<comment type="caution">
    <text evidence="8">The sequence shown here is derived from an EMBL/GenBank/DDBJ whole genome shotgun (WGS) entry which is preliminary data.</text>
</comment>
<evidence type="ECO:0000313" key="8">
    <source>
        <dbReference type="EMBL" id="EFE35763.1"/>
    </source>
</evidence>
<feature type="region of interest" description="Disordered" evidence="7">
    <location>
        <begin position="1"/>
        <end position="47"/>
    </location>
</feature>
<keyword evidence="5" id="KW-0687">Ribonucleoprotein</keyword>
<name>D4ANK2_ARTBC</name>
<accession>D4ANK2</accession>
<dbReference type="AlphaFoldDB" id="D4ANK2"/>
<organism evidence="8 9">
    <name type="scientific">Arthroderma benhamiae (strain ATCC MYA-4681 / CBS 112371)</name>
    <name type="common">Trichophyton mentagrophytes</name>
    <dbReference type="NCBI Taxonomy" id="663331"/>
    <lineage>
        <taxon>Eukaryota</taxon>
        <taxon>Fungi</taxon>
        <taxon>Dikarya</taxon>
        <taxon>Ascomycota</taxon>
        <taxon>Pezizomycotina</taxon>
        <taxon>Eurotiomycetes</taxon>
        <taxon>Eurotiomycetidae</taxon>
        <taxon>Onygenales</taxon>
        <taxon>Arthrodermataceae</taxon>
        <taxon>Trichophyton</taxon>
    </lineage>
</organism>
<evidence type="ECO:0000256" key="1">
    <source>
        <dbReference type="ARBA" id="ARBA00004173"/>
    </source>
</evidence>
<dbReference type="Proteomes" id="UP000008866">
    <property type="component" value="Unassembled WGS sequence"/>
</dbReference>
<feature type="region of interest" description="Disordered" evidence="7">
    <location>
        <begin position="88"/>
        <end position="112"/>
    </location>
</feature>
<evidence type="ECO:0000256" key="2">
    <source>
        <dbReference type="ARBA" id="ARBA00008860"/>
    </source>
</evidence>
<protein>
    <recommendedName>
        <fullName evidence="6">Large ribosomal subunit protein mL50</fullName>
    </recommendedName>
</protein>
<comment type="similarity">
    <text evidence="2">Belongs to the mitochondrion-specific ribosomal protein mL50 family.</text>
</comment>
<dbReference type="Pfam" id="PF10501">
    <property type="entry name" value="Ribosomal_L50"/>
    <property type="match status" value="1"/>
</dbReference>
<dbReference type="InterPro" id="IPR018305">
    <property type="entry name" value="Ribosomal_m50"/>
</dbReference>
<dbReference type="EMBL" id="ABSU01000003">
    <property type="protein sequence ID" value="EFE35763.1"/>
    <property type="molecule type" value="Genomic_DNA"/>
</dbReference>
<dbReference type="RefSeq" id="XP_003016408.1">
    <property type="nucleotide sequence ID" value="XM_003016362.1"/>
</dbReference>
<proteinExistence type="inferred from homology"/>
<evidence type="ECO:0000256" key="3">
    <source>
        <dbReference type="ARBA" id="ARBA00022980"/>
    </source>
</evidence>
<feature type="region of interest" description="Disordered" evidence="7">
    <location>
        <begin position="624"/>
        <end position="655"/>
    </location>
</feature>
<evidence type="ECO:0000313" key="9">
    <source>
        <dbReference type="Proteomes" id="UP000008866"/>
    </source>
</evidence>
<dbReference type="GO" id="GO:0005840">
    <property type="term" value="C:ribosome"/>
    <property type="evidence" value="ECO:0007669"/>
    <property type="project" value="UniProtKB-KW"/>
</dbReference>
<comment type="subcellular location">
    <subcellularLocation>
        <location evidence="1">Mitochondrion</location>
    </subcellularLocation>
</comment>
<feature type="compositionally biased region" description="Polar residues" evidence="7">
    <location>
        <begin position="643"/>
        <end position="655"/>
    </location>
</feature>
<evidence type="ECO:0000256" key="5">
    <source>
        <dbReference type="ARBA" id="ARBA00023274"/>
    </source>
</evidence>
<reference evidence="9" key="1">
    <citation type="journal article" date="2011" name="Genome Biol.">
        <title>Comparative and functional genomics provide insights into the pathogenicity of dermatophytic fungi.</title>
        <authorList>
            <person name="Burmester A."/>
            <person name="Shelest E."/>
            <person name="Gloeckner G."/>
            <person name="Heddergott C."/>
            <person name="Schindler S."/>
            <person name="Staib P."/>
            <person name="Heidel A."/>
            <person name="Felder M."/>
            <person name="Petzold A."/>
            <person name="Szafranski K."/>
            <person name="Feuermann M."/>
            <person name="Pedruzzi I."/>
            <person name="Priebe S."/>
            <person name="Groth M."/>
            <person name="Winkler R."/>
            <person name="Li W."/>
            <person name="Kniemeyer O."/>
            <person name="Schroeckh V."/>
            <person name="Hertweck C."/>
            <person name="Hube B."/>
            <person name="White T.C."/>
            <person name="Platzer M."/>
            <person name="Guthke R."/>
            <person name="Heitman J."/>
            <person name="Woestemeyer J."/>
            <person name="Zipfel P.F."/>
            <person name="Monod M."/>
            <person name="Brakhage A.A."/>
        </authorList>
    </citation>
    <scope>NUCLEOTIDE SEQUENCE [LARGE SCALE GENOMIC DNA]</scope>
    <source>
        <strain evidence="9">ATCC MYA-4681 / CBS 112371</strain>
    </source>
</reference>
<feature type="region of interest" description="Disordered" evidence="7">
    <location>
        <begin position="188"/>
        <end position="234"/>
    </location>
</feature>
<keyword evidence="9" id="KW-1185">Reference proteome</keyword>
<evidence type="ECO:0000256" key="7">
    <source>
        <dbReference type="SAM" id="MobiDB-lite"/>
    </source>
</evidence>
<gene>
    <name evidence="8" type="ORF">ARB_05807</name>
</gene>
<keyword evidence="4" id="KW-0496">Mitochondrion</keyword>
<sequence>MQSLAIKRSREEEKGDEASEDDELTLRRKGSAALPLTPARTEDQWNDSDAAEIWDGQPTHTHTFPSSGSHIHLDADTDMNMMDCASTESSALPAWPPTGHGDGDRRRNISSSLNSTDTSLVVTQACHKSSSVNAPVVSSSPSDLHPPASAITHLEASSFPSPISEFQAETKKYTSKFTLHPFQTCSHLDDPSMPSNTSLSNSVSSKSTHKFGGPQGNSPTLQPPTNPEADSFRKCPDLTVNHTATLMAKPPKKPTIAMGFRADCDKSYFRQQNSTYTPLALHYTQNSWVNRPFEASRYNPIVSAFFNLLNFAFAFLLQRYPRFPPIPLIHQRPFYVFGVGFFTTKRAGSLVSLCLNFSIDLIHKDEMQAVIARQGAAIMPSSRSLLRSLEALPSQLNSSRYVCTNCRWQSFPRARNLISTPSRRYNSSGNLPFTEKVRRKLWGTDNPPGLKDPYGGESILERRARELREAREARADESQEVPEGSLEAMAEETNAEAMEDYTPAINWDGLEHVGSLGEWWEKPPTEMDKFDAFMRREKITDNNDILAILHQALVELSVLKELNKPLGASCDILEHEPQILSLINKVEIVPSKEQSGAALAFPSEDAKAKVYEFFREFDSIPAEEPVASEELPSTEPEMDANSEVVSETSSFELSPPASTEFLNISLMSPDMKFAYLKRVSQLTGHFIPDQELASISSVSSVQDFLIRASTPKPTKLAEQLIVEGTFDGIPNVKIYDRRQTPIDSEIETGQWKVIEEELTKRGLPITGRKVA</sequence>
<dbReference type="eggNOG" id="ENOG502S9FC">
    <property type="taxonomic scope" value="Eukaryota"/>
</dbReference>
<dbReference type="KEGG" id="abe:ARB_05807"/>
<dbReference type="GO" id="GO:1990904">
    <property type="term" value="C:ribonucleoprotein complex"/>
    <property type="evidence" value="ECO:0007669"/>
    <property type="project" value="UniProtKB-KW"/>
</dbReference>
<dbReference type="GO" id="GO:0005739">
    <property type="term" value="C:mitochondrion"/>
    <property type="evidence" value="ECO:0007669"/>
    <property type="project" value="UniProtKB-SubCell"/>
</dbReference>
<dbReference type="STRING" id="663331.D4ANK2"/>